<keyword evidence="4 6" id="KW-1133">Transmembrane helix</keyword>
<dbReference type="RefSeq" id="WP_169249405.1">
    <property type="nucleotide sequence ID" value="NZ_SPMZ01000039.1"/>
</dbReference>
<dbReference type="InterPro" id="IPR045214">
    <property type="entry name" value="Surf1/Surf4"/>
</dbReference>
<evidence type="ECO:0000256" key="1">
    <source>
        <dbReference type="ARBA" id="ARBA00004370"/>
    </source>
</evidence>
<evidence type="ECO:0000256" key="4">
    <source>
        <dbReference type="ARBA" id="ARBA00022989"/>
    </source>
</evidence>
<evidence type="ECO:0000256" key="5">
    <source>
        <dbReference type="ARBA" id="ARBA00023136"/>
    </source>
</evidence>
<keyword evidence="8" id="KW-1185">Reference proteome</keyword>
<dbReference type="PROSITE" id="PS50895">
    <property type="entry name" value="SURF1"/>
    <property type="match status" value="1"/>
</dbReference>
<comment type="caution">
    <text evidence="7">The sequence shown here is derived from an EMBL/GenBank/DDBJ whole genome shotgun (WGS) entry which is preliminary data.</text>
</comment>
<keyword evidence="6" id="KW-1003">Cell membrane</keyword>
<dbReference type="CDD" id="cd06662">
    <property type="entry name" value="SURF1"/>
    <property type="match status" value="1"/>
</dbReference>
<dbReference type="PROSITE" id="PS51257">
    <property type="entry name" value="PROKAR_LIPOPROTEIN"/>
    <property type="match status" value="1"/>
</dbReference>
<dbReference type="EMBL" id="SPMZ01000039">
    <property type="protein sequence ID" value="NMQ20145.1"/>
    <property type="molecule type" value="Genomic_DNA"/>
</dbReference>
<comment type="subcellular location">
    <subcellularLocation>
        <location evidence="6">Cell membrane</location>
        <topology evidence="6">Multi-pass membrane protein</topology>
    </subcellularLocation>
    <subcellularLocation>
        <location evidence="1">Membrane</location>
    </subcellularLocation>
</comment>
<evidence type="ECO:0000313" key="8">
    <source>
        <dbReference type="Proteomes" id="UP000760480"/>
    </source>
</evidence>
<dbReference type="Pfam" id="PF02104">
    <property type="entry name" value="SURF1"/>
    <property type="match status" value="1"/>
</dbReference>
<evidence type="ECO:0000256" key="6">
    <source>
        <dbReference type="RuleBase" id="RU363076"/>
    </source>
</evidence>
<comment type="similarity">
    <text evidence="2 6">Belongs to the SURF1 family.</text>
</comment>
<reference evidence="7 8" key="1">
    <citation type="submission" date="2019-03" db="EMBL/GenBank/DDBJ databases">
        <title>Metabolic reconstructions from genomes of highly enriched 'Candidatus Accumulibacter' and 'Candidatus Competibacter' bioreactor populations.</title>
        <authorList>
            <person name="Annavajhala M.K."/>
            <person name="Welles L."/>
            <person name="Abbas B."/>
            <person name="Sorokin D."/>
            <person name="Park H."/>
            <person name="Van Loosdrecht M."/>
            <person name="Chandran K."/>
        </authorList>
    </citation>
    <scope>NUCLEOTIDE SEQUENCE [LARGE SCALE GENOMIC DNA]</scope>
    <source>
        <strain evidence="7 8">SBR_G</strain>
    </source>
</reference>
<evidence type="ECO:0000256" key="3">
    <source>
        <dbReference type="ARBA" id="ARBA00022692"/>
    </source>
</evidence>
<keyword evidence="5 6" id="KW-0472">Membrane</keyword>
<feature type="transmembrane region" description="Helical" evidence="6">
    <location>
        <begin position="216"/>
        <end position="234"/>
    </location>
</feature>
<name>A0ABX1TQF7_9GAMM</name>
<gene>
    <name evidence="7" type="ORF">E4P82_13615</name>
</gene>
<dbReference type="PANTHER" id="PTHR23427">
    <property type="entry name" value="SURFEIT LOCUS PROTEIN"/>
    <property type="match status" value="1"/>
</dbReference>
<organism evidence="7 8">
    <name type="scientific">Candidatus Competibacter phosphatis</name>
    <dbReference type="NCBI Taxonomy" id="221280"/>
    <lineage>
        <taxon>Bacteria</taxon>
        <taxon>Pseudomonadati</taxon>
        <taxon>Pseudomonadota</taxon>
        <taxon>Gammaproteobacteria</taxon>
        <taxon>Candidatus Competibacteraceae</taxon>
        <taxon>Candidatus Competibacter</taxon>
    </lineage>
</organism>
<dbReference type="PANTHER" id="PTHR23427:SF2">
    <property type="entry name" value="SURFEIT LOCUS PROTEIN 1"/>
    <property type="match status" value="1"/>
</dbReference>
<evidence type="ECO:0000256" key="2">
    <source>
        <dbReference type="ARBA" id="ARBA00007165"/>
    </source>
</evidence>
<keyword evidence="3 6" id="KW-0812">Transmembrane</keyword>
<dbReference type="InterPro" id="IPR002994">
    <property type="entry name" value="Surf1/Shy1"/>
</dbReference>
<comment type="caution">
    <text evidence="6">Lacks conserved residue(s) required for the propagation of feature annotation.</text>
</comment>
<evidence type="ECO:0000313" key="7">
    <source>
        <dbReference type="EMBL" id="NMQ20145.1"/>
    </source>
</evidence>
<accession>A0ABX1TQF7</accession>
<dbReference type="Proteomes" id="UP000760480">
    <property type="component" value="Unassembled WGS sequence"/>
</dbReference>
<protein>
    <recommendedName>
        <fullName evidence="6">SURF1-like protein</fullName>
    </recommendedName>
</protein>
<sequence>MRLGSWRFCPSRASTIAVLLLLPVLLALGCWQLDRAAQKAELQTSFAKRFAQPPVDLAGIDPADSSNRYLHVVASGRYDGAHQILLDNQVHDGQPGYQVLTPLRMAENTILIDRGWVPLGESRQVLPDIGVSTDDITIGGWLAQPASPGLRLGDAAGADQRWPRVIPYVDYQRLSAILGYPLQPAVILLVPEAPEGYWRDWRPQFGGFGPERHRGYAVQWFALAVALIILYVFASARRLPRSE</sequence>
<proteinExistence type="inferred from homology"/>